<dbReference type="EMBL" id="GGFM01012504">
    <property type="protein sequence ID" value="MBW33255.1"/>
    <property type="molecule type" value="Transcribed_RNA"/>
</dbReference>
<evidence type="ECO:0000313" key="1">
    <source>
        <dbReference type="EMBL" id="MBW33255.1"/>
    </source>
</evidence>
<sequence>MSSKIYAACSVIMFLGIIAWKKRALRIVYCTRYSSEEDLDRRSPKRVRTVTAAYGYILTDLRAHAGLSATPFASKSTRIQR</sequence>
<reference evidence="1" key="1">
    <citation type="submission" date="2018-01" db="EMBL/GenBank/DDBJ databases">
        <title>An insight into the sialome of Amazonian anophelines.</title>
        <authorList>
            <person name="Ribeiro J.M."/>
            <person name="Scarpassa V."/>
            <person name="Calvo E."/>
        </authorList>
    </citation>
    <scope>NUCLEOTIDE SEQUENCE</scope>
    <source>
        <tissue evidence="1">Salivary glands</tissue>
    </source>
</reference>
<name>A0A2M3ZXN2_9DIPT</name>
<organism evidence="1">
    <name type="scientific">Anopheles braziliensis</name>
    <dbReference type="NCBI Taxonomy" id="58242"/>
    <lineage>
        <taxon>Eukaryota</taxon>
        <taxon>Metazoa</taxon>
        <taxon>Ecdysozoa</taxon>
        <taxon>Arthropoda</taxon>
        <taxon>Hexapoda</taxon>
        <taxon>Insecta</taxon>
        <taxon>Pterygota</taxon>
        <taxon>Neoptera</taxon>
        <taxon>Endopterygota</taxon>
        <taxon>Diptera</taxon>
        <taxon>Nematocera</taxon>
        <taxon>Culicoidea</taxon>
        <taxon>Culicidae</taxon>
        <taxon>Anophelinae</taxon>
        <taxon>Anopheles</taxon>
    </lineage>
</organism>
<protein>
    <submittedName>
        <fullName evidence="1">Putative secreted peptide</fullName>
    </submittedName>
</protein>
<proteinExistence type="predicted"/>
<dbReference type="AlphaFoldDB" id="A0A2M3ZXN2"/>
<accession>A0A2M3ZXN2</accession>